<accession>A0A5A7Q9E4</accession>
<dbReference type="EMBL" id="BKCP01006183">
    <property type="protein sequence ID" value="GER41820.1"/>
    <property type="molecule type" value="Genomic_DNA"/>
</dbReference>
<organism evidence="1 2">
    <name type="scientific">Striga asiatica</name>
    <name type="common">Asiatic witchweed</name>
    <name type="synonym">Buchnera asiatica</name>
    <dbReference type="NCBI Taxonomy" id="4170"/>
    <lineage>
        <taxon>Eukaryota</taxon>
        <taxon>Viridiplantae</taxon>
        <taxon>Streptophyta</taxon>
        <taxon>Embryophyta</taxon>
        <taxon>Tracheophyta</taxon>
        <taxon>Spermatophyta</taxon>
        <taxon>Magnoliopsida</taxon>
        <taxon>eudicotyledons</taxon>
        <taxon>Gunneridae</taxon>
        <taxon>Pentapetalae</taxon>
        <taxon>asterids</taxon>
        <taxon>lamiids</taxon>
        <taxon>Lamiales</taxon>
        <taxon>Orobanchaceae</taxon>
        <taxon>Buchnereae</taxon>
        <taxon>Striga</taxon>
    </lineage>
</organism>
<protein>
    <submittedName>
        <fullName evidence="1">Early transcription factor 82 kDa subunit</fullName>
    </submittedName>
</protein>
<gene>
    <name evidence="1" type="ORF">STAS_18551</name>
</gene>
<sequence length="130" mass="15330">MEILIDYEPEPAGYSMKLIRSEFRSSGQPRRITMLPQLDINFRFVCRFNHRRRPSLRISVRRNLLQVSSYHQTREALEQVLQKLLAPADNEEVREMAGYAARRALEVAKGRPEGRDVLDMFFTVSEQNYR</sequence>
<name>A0A5A7Q9E4_STRAF</name>
<dbReference type="AlphaFoldDB" id="A0A5A7Q9E4"/>
<keyword evidence="2" id="KW-1185">Reference proteome</keyword>
<dbReference type="Proteomes" id="UP000325081">
    <property type="component" value="Unassembled WGS sequence"/>
</dbReference>
<reference evidence="2" key="1">
    <citation type="journal article" date="2019" name="Curr. Biol.">
        <title>Genome Sequence of Striga asiatica Provides Insight into the Evolution of Plant Parasitism.</title>
        <authorList>
            <person name="Yoshida S."/>
            <person name="Kim S."/>
            <person name="Wafula E.K."/>
            <person name="Tanskanen J."/>
            <person name="Kim Y.M."/>
            <person name="Honaas L."/>
            <person name="Yang Z."/>
            <person name="Spallek T."/>
            <person name="Conn C.E."/>
            <person name="Ichihashi Y."/>
            <person name="Cheong K."/>
            <person name="Cui S."/>
            <person name="Der J.P."/>
            <person name="Gundlach H."/>
            <person name="Jiao Y."/>
            <person name="Hori C."/>
            <person name="Ishida J.K."/>
            <person name="Kasahara H."/>
            <person name="Kiba T."/>
            <person name="Kim M.S."/>
            <person name="Koo N."/>
            <person name="Laohavisit A."/>
            <person name="Lee Y.H."/>
            <person name="Lumba S."/>
            <person name="McCourt P."/>
            <person name="Mortimer J.C."/>
            <person name="Mutuku J.M."/>
            <person name="Nomura T."/>
            <person name="Sasaki-Sekimoto Y."/>
            <person name="Seto Y."/>
            <person name="Wang Y."/>
            <person name="Wakatake T."/>
            <person name="Sakakibara H."/>
            <person name="Demura T."/>
            <person name="Yamaguchi S."/>
            <person name="Yoneyama K."/>
            <person name="Manabe R.I."/>
            <person name="Nelson D.C."/>
            <person name="Schulman A.H."/>
            <person name="Timko M.P."/>
            <person name="dePamphilis C.W."/>
            <person name="Choi D."/>
            <person name="Shirasu K."/>
        </authorList>
    </citation>
    <scope>NUCLEOTIDE SEQUENCE [LARGE SCALE GENOMIC DNA]</scope>
    <source>
        <strain evidence="2">cv. UVA1</strain>
    </source>
</reference>
<comment type="caution">
    <text evidence="1">The sequence shown here is derived from an EMBL/GenBank/DDBJ whole genome shotgun (WGS) entry which is preliminary data.</text>
</comment>
<evidence type="ECO:0000313" key="2">
    <source>
        <dbReference type="Proteomes" id="UP000325081"/>
    </source>
</evidence>
<proteinExistence type="predicted"/>
<evidence type="ECO:0000313" key="1">
    <source>
        <dbReference type="EMBL" id="GER41820.1"/>
    </source>
</evidence>